<keyword evidence="2" id="KW-0812">Transmembrane</keyword>
<evidence type="ECO:0000313" key="2">
    <source>
        <dbReference type="RefSeq" id="XP_073780421.1"/>
    </source>
</evidence>
<keyword evidence="1" id="KW-1185">Reference proteome</keyword>
<proteinExistence type="predicted"/>
<organism evidence="1 2">
    <name type="scientific">Danio rerio</name>
    <name type="common">Zebrafish</name>
    <name type="synonym">Brachydanio rerio</name>
    <dbReference type="NCBI Taxonomy" id="7955"/>
    <lineage>
        <taxon>Eukaryota</taxon>
        <taxon>Metazoa</taxon>
        <taxon>Chordata</taxon>
        <taxon>Craniata</taxon>
        <taxon>Vertebrata</taxon>
        <taxon>Euteleostomi</taxon>
        <taxon>Actinopterygii</taxon>
        <taxon>Neopterygii</taxon>
        <taxon>Teleostei</taxon>
        <taxon>Ostariophysi</taxon>
        <taxon>Cypriniformes</taxon>
        <taxon>Danionidae</taxon>
        <taxon>Danioninae</taxon>
        <taxon>Danio</taxon>
    </lineage>
</organism>
<keyword evidence="2" id="KW-0472">Membrane</keyword>
<evidence type="ECO:0000313" key="1">
    <source>
        <dbReference type="Proteomes" id="UP000000437"/>
    </source>
</evidence>
<protein>
    <submittedName>
        <fullName evidence="2">V-set and transmembrane domain-containing protein 5</fullName>
    </submittedName>
</protein>
<sequence>MRAAWMHNTHTLCLISCLLLYTQAVSVHLEQTSVTAPVQGSALFSVSVSGSATVRWSFSSAQLQQLPVAVWILGGAANVSQMYEGRVQTHLNGSLTLTRLRLQDSGYYRLTVTEENGGSRDTGLMLSVREVLYEDTRFLLVFVLVLGTLAALLMLCVWLLNKLHSFITARRNSRCLPEHETELQPL</sequence>
<reference evidence="2" key="1">
    <citation type="submission" date="2025-08" db="UniProtKB">
        <authorList>
            <consortium name="RefSeq"/>
        </authorList>
    </citation>
    <scope>IDENTIFICATION</scope>
    <source>
        <strain evidence="2">Tuebingen</strain>
        <tissue evidence="2">Fibroblasts and whole tissue</tissue>
    </source>
</reference>
<dbReference type="Proteomes" id="UP000000437">
    <property type="component" value="Chromosome 15"/>
</dbReference>
<dbReference type="RefSeq" id="XP_073780421.1">
    <property type="nucleotide sequence ID" value="XM_073924320.1"/>
</dbReference>
<accession>A0AC58HEL1</accession>
<gene>
    <name evidence="2" type="primary">vstm5</name>
</gene>
<name>A0AC58HEL1_DANRE</name>